<dbReference type="CDD" id="cd09084">
    <property type="entry name" value="EEP-2"/>
    <property type="match status" value="1"/>
</dbReference>
<feature type="transmembrane region" description="Helical" evidence="1">
    <location>
        <begin position="70"/>
        <end position="86"/>
    </location>
</feature>
<dbReference type="Gene3D" id="3.60.10.10">
    <property type="entry name" value="Endonuclease/exonuclease/phosphatase"/>
    <property type="match status" value="1"/>
</dbReference>
<dbReference type="Pfam" id="PF03372">
    <property type="entry name" value="Exo_endo_phos"/>
    <property type="match status" value="1"/>
</dbReference>
<dbReference type="Proteomes" id="UP000290848">
    <property type="component" value="Unassembled WGS sequence"/>
</dbReference>
<evidence type="ECO:0000313" key="4">
    <source>
        <dbReference type="Proteomes" id="UP000290848"/>
    </source>
</evidence>
<dbReference type="RefSeq" id="WP_128767939.1">
    <property type="nucleotide sequence ID" value="NZ_RXOC01000002.1"/>
</dbReference>
<evidence type="ECO:0000259" key="2">
    <source>
        <dbReference type="Pfam" id="PF03372"/>
    </source>
</evidence>
<dbReference type="InterPro" id="IPR005135">
    <property type="entry name" value="Endo/exonuclease/phosphatase"/>
</dbReference>
<keyword evidence="1" id="KW-0812">Transmembrane</keyword>
<keyword evidence="1" id="KW-0472">Membrane</keyword>
<organism evidence="3 4">
    <name type="scientific">Arcticibacter tournemirensis</name>
    <dbReference type="NCBI Taxonomy" id="699437"/>
    <lineage>
        <taxon>Bacteria</taxon>
        <taxon>Pseudomonadati</taxon>
        <taxon>Bacteroidota</taxon>
        <taxon>Sphingobacteriia</taxon>
        <taxon>Sphingobacteriales</taxon>
        <taxon>Sphingobacteriaceae</taxon>
        <taxon>Arcticibacter</taxon>
    </lineage>
</organism>
<name>A0A4V1KIS3_9SPHI</name>
<keyword evidence="1" id="KW-1133">Transmembrane helix</keyword>
<evidence type="ECO:0000313" key="3">
    <source>
        <dbReference type="EMBL" id="RXF71692.1"/>
    </source>
</evidence>
<comment type="caution">
    <text evidence="3">The sequence shown here is derived from an EMBL/GenBank/DDBJ whole genome shotgun (WGS) entry which is preliminary data.</text>
</comment>
<proteinExistence type="predicted"/>
<dbReference type="PANTHER" id="PTHR14859:SF15">
    <property type="entry name" value="ENDONUCLEASE_EXONUCLEASE_PHOSPHATASE DOMAIN-CONTAINING PROTEIN"/>
    <property type="match status" value="1"/>
</dbReference>
<dbReference type="SUPFAM" id="SSF56219">
    <property type="entry name" value="DNase I-like"/>
    <property type="match status" value="1"/>
</dbReference>
<dbReference type="AlphaFoldDB" id="A0A4V1KIS3"/>
<dbReference type="GO" id="GO:0006506">
    <property type="term" value="P:GPI anchor biosynthetic process"/>
    <property type="evidence" value="ECO:0007669"/>
    <property type="project" value="TreeGrafter"/>
</dbReference>
<sequence length="367" mass="42016">MAIRYKLNNLIIRITLLLTIIASLALVSSETARYISPQVFWPSAFIGLAYVPLFLLNLLLLIFHSLRRKITFLIPLIAILLGWNVMTDTFSLRPASAIESKDPETIRLLTWNIHFFQDIYLRPLAESQQEMLATINGTEADVICIQEFYTGQDNEATKGMNKIKAFLKKRYAFFQPMEGETRGMAVFSKYPIIRTGMIAFSTEASGNQCIFTDILKDGKTLRVYTVHLESIKLQSYQLNYIDSFVKGKERNIRPSKKIAGQLKRAFMERSNQVKLVKEHASTCPYPYIVCGDFNDPPSSYAFHSMAKGLKNTFAEKGHGIFPVTYYKGFLKYQIDHILVSPEFEVLNHQIIKKKLSDHYPVLTDVKL</sequence>
<evidence type="ECO:0000256" key="1">
    <source>
        <dbReference type="SAM" id="Phobius"/>
    </source>
</evidence>
<dbReference type="InterPro" id="IPR036691">
    <property type="entry name" value="Endo/exonu/phosph_ase_sf"/>
</dbReference>
<accession>A0A4V1KIS3</accession>
<dbReference type="GO" id="GO:0003824">
    <property type="term" value="F:catalytic activity"/>
    <property type="evidence" value="ECO:0007669"/>
    <property type="project" value="InterPro"/>
</dbReference>
<feature type="transmembrane region" description="Helical" evidence="1">
    <location>
        <begin position="39"/>
        <end position="63"/>
    </location>
</feature>
<gene>
    <name evidence="3" type="ORF">EKH83_03115</name>
</gene>
<dbReference type="PANTHER" id="PTHR14859">
    <property type="entry name" value="CALCOFLUOR WHITE HYPERSENSITIVE PROTEIN PRECURSOR"/>
    <property type="match status" value="1"/>
</dbReference>
<dbReference type="GO" id="GO:0016020">
    <property type="term" value="C:membrane"/>
    <property type="evidence" value="ECO:0007669"/>
    <property type="project" value="GOC"/>
</dbReference>
<dbReference type="InterPro" id="IPR051916">
    <property type="entry name" value="GPI-anchor_lipid_remodeler"/>
</dbReference>
<feature type="domain" description="Endonuclease/exonuclease/phosphatase" evidence="2">
    <location>
        <begin position="109"/>
        <end position="358"/>
    </location>
</feature>
<reference evidence="3 4" key="1">
    <citation type="submission" date="2018-12" db="EMBL/GenBank/DDBJ databases">
        <title>The Draft Genome Sequence of the Soil Bacterium Pedobacter tournemirensis R1.</title>
        <authorList>
            <person name="He J."/>
        </authorList>
    </citation>
    <scope>NUCLEOTIDE SEQUENCE [LARGE SCALE GENOMIC DNA]</scope>
    <source>
        <strain evidence="3 4">R1</strain>
    </source>
</reference>
<protein>
    <recommendedName>
        <fullName evidence="2">Endonuclease/exonuclease/phosphatase domain-containing protein</fullName>
    </recommendedName>
</protein>
<dbReference type="EMBL" id="RXOC01000002">
    <property type="protein sequence ID" value="RXF71692.1"/>
    <property type="molecule type" value="Genomic_DNA"/>
</dbReference>